<feature type="region of interest" description="Disordered" evidence="1">
    <location>
        <begin position="61"/>
        <end position="92"/>
    </location>
</feature>
<dbReference type="EMBL" id="LAZR01000553">
    <property type="protein sequence ID" value="KKN64472.1"/>
    <property type="molecule type" value="Genomic_DNA"/>
</dbReference>
<evidence type="ECO:0000256" key="1">
    <source>
        <dbReference type="SAM" id="MobiDB-lite"/>
    </source>
</evidence>
<dbReference type="AlphaFoldDB" id="A0A0F9SPV7"/>
<gene>
    <name evidence="2" type="ORF">LCGC14_0490850</name>
</gene>
<organism evidence="2">
    <name type="scientific">marine sediment metagenome</name>
    <dbReference type="NCBI Taxonomy" id="412755"/>
    <lineage>
        <taxon>unclassified sequences</taxon>
        <taxon>metagenomes</taxon>
        <taxon>ecological metagenomes</taxon>
    </lineage>
</organism>
<protein>
    <submittedName>
        <fullName evidence="2">Uncharacterized protein</fullName>
    </submittedName>
</protein>
<feature type="region of interest" description="Disordered" evidence="1">
    <location>
        <begin position="141"/>
        <end position="202"/>
    </location>
</feature>
<feature type="non-terminal residue" evidence="2">
    <location>
        <position position="1"/>
    </location>
</feature>
<reference evidence="2" key="1">
    <citation type="journal article" date="2015" name="Nature">
        <title>Complex archaea that bridge the gap between prokaryotes and eukaryotes.</title>
        <authorList>
            <person name="Spang A."/>
            <person name="Saw J.H."/>
            <person name="Jorgensen S.L."/>
            <person name="Zaremba-Niedzwiedzka K."/>
            <person name="Martijn J."/>
            <person name="Lind A.E."/>
            <person name="van Eijk R."/>
            <person name="Schleper C."/>
            <person name="Guy L."/>
            <person name="Ettema T.J."/>
        </authorList>
    </citation>
    <scope>NUCLEOTIDE SEQUENCE</scope>
</reference>
<proteinExistence type="predicted"/>
<evidence type="ECO:0000313" key="2">
    <source>
        <dbReference type="EMBL" id="KKN64472.1"/>
    </source>
</evidence>
<accession>A0A0F9SPV7</accession>
<comment type="caution">
    <text evidence="2">The sequence shown here is derived from an EMBL/GenBank/DDBJ whole genome shotgun (WGS) entry which is preliminary data.</text>
</comment>
<sequence>FKEGLATQYQGVQSLLDRQSGNLKAAREQVDRQIKAMEAMGIEVTPAQAEQLKQDEAVRALTAAEEEGPDGKPVQPGQKPAETAPAGEQTQMGKLAMAMMQEQGVVILPTDIELEKIDQETKDPKVFMDSMQDAIDAKIQRLANPDATGNGETETGPRVNPRGKGRKANTVLPEKTPSGARTGSLDFLQTGYEESDKFPSGE</sequence>
<name>A0A0F9SPV7_9ZZZZ</name>